<keyword evidence="1" id="KW-1185">Reference proteome</keyword>
<proteinExistence type="predicted"/>
<dbReference type="WBParaSite" id="SRDH1_42540.1">
    <property type="protein sequence ID" value="SRDH1_42540.1"/>
    <property type="gene ID" value="SRDH1_42540"/>
</dbReference>
<organism evidence="1 2">
    <name type="scientific">Schistosoma rodhaini</name>
    <dbReference type="NCBI Taxonomy" id="6188"/>
    <lineage>
        <taxon>Eukaryota</taxon>
        <taxon>Metazoa</taxon>
        <taxon>Spiralia</taxon>
        <taxon>Lophotrochozoa</taxon>
        <taxon>Platyhelminthes</taxon>
        <taxon>Trematoda</taxon>
        <taxon>Digenea</taxon>
        <taxon>Strigeidida</taxon>
        <taxon>Schistosomatoidea</taxon>
        <taxon>Schistosomatidae</taxon>
        <taxon>Schistosoma</taxon>
    </lineage>
</organism>
<reference evidence="2" key="2">
    <citation type="submission" date="2023-11" db="UniProtKB">
        <authorList>
            <consortium name="WormBaseParasite"/>
        </authorList>
    </citation>
    <scope>IDENTIFICATION</scope>
</reference>
<evidence type="ECO:0000313" key="2">
    <source>
        <dbReference type="WBParaSite" id="SRDH1_42540.1"/>
    </source>
</evidence>
<dbReference type="AlphaFoldDB" id="A0AA85FAI3"/>
<dbReference type="Proteomes" id="UP000050792">
    <property type="component" value="Unassembled WGS sequence"/>
</dbReference>
<protein>
    <submittedName>
        <fullName evidence="2">PLAT domain-containing protein</fullName>
    </submittedName>
</protein>
<reference evidence="1" key="1">
    <citation type="submission" date="2022-06" db="EMBL/GenBank/DDBJ databases">
        <authorList>
            <person name="Berger JAMES D."/>
            <person name="Berger JAMES D."/>
        </authorList>
    </citation>
    <scope>NUCLEOTIDE SEQUENCE [LARGE SCALE GENOMIC DNA]</scope>
</reference>
<sequence>MKQLYSTVLFILFGIIYSIKSTNVTILVELESFYYPSKTTFYHKWCDHQERHEYCSPYFVICLTRKSLGQCIQKYEFGGSGPQYEHKRTIIFDDELNENITNPLVFTVSNWTDDLALNVDVFNEEFIVTSLLGRSQISLDWLKILGTNQTEKWKEVTFTERYSVMELLALVKVFSSEFSEKLWLIEQIDTVDIKY</sequence>
<name>A0AA85FAI3_9TREM</name>
<accession>A0AA85FAI3</accession>
<evidence type="ECO:0000313" key="1">
    <source>
        <dbReference type="Proteomes" id="UP000050792"/>
    </source>
</evidence>